<feature type="domain" description="Zn(2)-C6 fungal-type" evidence="3">
    <location>
        <begin position="9"/>
        <end position="37"/>
    </location>
</feature>
<comment type="caution">
    <text evidence="4">The sequence shown here is derived from an EMBL/GenBank/DDBJ whole genome shotgun (WGS) entry which is preliminary data.</text>
</comment>
<evidence type="ECO:0000313" key="5">
    <source>
        <dbReference type="Proteomes" id="UP000758603"/>
    </source>
</evidence>
<evidence type="ECO:0000256" key="1">
    <source>
        <dbReference type="ARBA" id="ARBA00023242"/>
    </source>
</evidence>
<dbReference type="SUPFAM" id="SSF57701">
    <property type="entry name" value="Zn2/Cys6 DNA-binding domain"/>
    <property type="match status" value="1"/>
</dbReference>
<evidence type="ECO:0000259" key="3">
    <source>
        <dbReference type="PROSITE" id="PS50048"/>
    </source>
</evidence>
<feature type="compositionally biased region" description="Low complexity" evidence="2">
    <location>
        <begin position="60"/>
        <end position="69"/>
    </location>
</feature>
<dbReference type="EMBL" id="JAGPXC010000004">
    <property type="protein sequence ID" value="KAH6654104.1"/>
    <property type="molecule type" value="Genomic_DNA"/>
</dbReference>
<dbReference type="InterPro" id="IPR036864">
    <property type="entry name" value="Zn2-C6_fun-type_DNA-bd_sf"/>
</dbReference>
<dbReference type="CDD" id="cd00067">
    <property type="entry name" value="GAL4"/>
    <property type="match status" value="1"/>
</dbReference>
<dbReference type="Proteomes" id="UP000758603">
    <property type="component" value="Unassembled WGS sequence"/>
</dbReference>
<evidence type="ECO:0000313" key="4">
    <source>
        <dbReference type="EMBL" id="KAH6654104.1"/>
    </source>
</evidence>
<dbReference type="Pfam" id="PF11951">
    <property type="entry name" value="Fungal_trans_2"/>
    <property type="match status" value="1"/>
</dbReference>
<keyword evidence="1" id="KW-0539">Nucleus</keyword>
<proteinExistence type="predicted"/>
<feature type="region of interest" description="Disordered" evidence="2">
    <location>
        <begin position="54"/>
        <end position="111"/>
    </location>
</feature>
<dbReference type="OrthoDB" id="4314040at2759"/>
<dbReference type="InterPro" id="IPR001138">
    <property type="entry name" value="Zn2Cys6_DnaBD"/>
</dbReference>
<organism evidence="4 5">
    <name type="scientific">Truncatella angustata</name>
    <dbReference type="NCBI Taxonomy" id="152316"/>
    <lineage>
        <taxon>Eukaryota</taxon>
        <taxon>Fungi</taxon>
        <taxon>Dikarya</taxon>
        <taxon>Ascomycota</taxon>
        <taxon>Pezizomycotina</taxon>
        <taxon>Sordariomycetes</taxon>
        <taxon>Xylariomycetidae</taxon>
        <taxon>Amphisphaeriales</taxon>
        <taxon>Sporocadaceae</taxon>
        <taxon>Truncatella</taxon>
    </lineage>
</organism>
<dbReference type="GeneID" id="70136165"/>
<dbReference type="Pfam" id="PF00172">
    <property type="entry name" value="Zn_clus"/>
    <property type="match status" value="1"/>
</dbReference>
<dbReference type="RefSeq" id="XP_045958374.1">
    <property type="nucleotide sequence ID" value="XM_046107274.1"/>
</dbReference>
<protein>
    <recommendedName>
        <fullName evidence="3">Zn(2)-C6 fungal-type domain-containing protein</fullName>
    </recommendedName>
</protein>
<dbReference type="InterPro" id="IPR053178">
    <property type="entry name" value="Osmoadaptation_assoc"/>
</dbReference>
<gene>
    <name evidence="4" type="ORF">BKA67DRAFT_658430</name>
</gene>
<evidence type="ECO:0000256" key="2">
    <source>
        <dbReference type="SAM" id="MobiDB-lite"/>
    </source>
</evidence>
<sequence>MVGVPRSKGCQTCLSRRTKCDEVRPACGNCIKYGAVCPGYDRGLKFVAVKHAIRPRGRRQPQPQQQQRRLSSSSTAYVKRPHPASGAASAGDKLLVGDGDASGQHPGVFPDPQPVTVLEKIQSAVMRTQTIPFAPLPVRTQYTGTLLQSLQEISPHDEALASGTWIGDAASCLHDSPVLEMSVAAFTSHLLGKIHRDEHVLAQSRTLYGTALGYLQQSLNHPREWKSSGTLGASLILCYYELFAGTTTPDSWMKHAKGLGKLIQLRGPKAHTGDWERDMLLSFRPVIIMNSLFSGEDCFLAAEPWQSVMRHKPGVPTRTVSGTIMSPDSLDVIDRYFQLLAKLPGIVRHAYVLREANNRGLPVDIQKALLLADVANQVHASFLEWHPGLLELEPAPKQVQTKDQISIFPTVFQFENPWMGAVHMGYWASMVILQETLIQCRYPGDYPQREFAINILRSIENVGQGLMGAYRCGYSIRIAFEFVNERERDWLKTWLNRFEKNYAATSAKTYPNMEEPDKATG</sequence>
<keyword evidence="5" id="KW-1185">Reference proteome</keyword>
<reference evidence="4" key="1">
    <citation type="journal article" date="2021" name="Nat. Commun.">
        <title>Genetic determinants of endophytism in the Arabidopsis root mycobiome.</title>
        <authorList>
            <person name="Mesny F."/>
            <person name="Miyauchi S."/>
            <person name="Thiergart T."/>
            <person name="Pickel B."/>
            <person name="Atanasova L."/>
            <person name="Karlsson M."/>
            <person name="Huettel B."/>
            <person name="Barry K.W."/>
            <person name="Haridas S."/>
            <person name="Chen C."/>
            <person name="Bauer D."/>
            <person name="Andreopoulos W."/>
            <person name="Pangilinan J."/>
            <person name="LaButti K."/>
            <person name="Riley R."/>
            <person name="Lipzen A."/>
            <person name="Clum A."/>
            <person name="Drula E."/>
            <person name="Henrissat B."/>
            <person name="Kohler A."/>
            <person name="Grigoriev I.V."/>
            <person name="Martin F.M."/>
            <person name="Hacquard S."/>
        </authorList>
    </citation>
    <scope>NUCLEOTIDE SEQUENCE</scope>
    <source>
        <strain evidence="4">MPI-SDFR-AT-0073</strain>
    </source>
</reference>
<dbReference type="Gene3D" id="4.10.240.10">
    <property type="entry name" value="Zn(2)-C6 fungal-type DNA-binding domain"/>
    <property type="match status" value="1"/>
</dbReference>
<accession>A0A9P8UKX9</accession>
<dbReference type="InterPro" id="IPR021858">
    <property type="entry name" value="Fun_TF"/>
</dbReference>
<dbReference type="GO" id="GO:0008270">
    <property type="term" value="F:zinc ion binding"/>
    <property type="evidence" value="ECO:0007669"/>
    <property type="project" value="InterPro"/>
</dbReference>
<dbReference type="GO" id="GO:0000981">
    <property type="term" value="F:DNA-binding transcription factor activity, RNA polymerase II-specific"/>
    <property type="evidence" value="ECO:0007669"/>
    <property type="project" value="InterPro"/>
</dbReference>
<dbReference type="PROSITE" id="PS50048">
    <property type="entry name" value="ZN2_CY6_FUNGAL_2"/>
    <property type="match status" value="1"/>
</dbReference>
<name>A0A9P8UKX9_9PEZI</name>
<dbReference type="AlphaFoldDB" id="A0A9P8UKX9"/>
<dbReference type="SMART" id="SM00066">
    <property type="entry name" value="GAL4"/>
    <property type="match status" value="1"/>
</dbReference>
<dbReference type="PANTHER" id="PTHR38111">
    <property type="entry name" value="ZN(2)-C6 FUNGAL-TYPE DOMAIN-CONTAINING PROTEIN-RELATED"/>
    <property type="match status" value="1"/>
</dbReference>